<keyword evidence="6 7" id="KW-0413">Isomerase</keyword>
<feature type="chain" id="PRO_5031330782" description="peptidylprolyl isomerase" evidence="8">
    <location>
        <begin position="22"/>
        <end position="179"/>
    </location>
</feature>
<evidence type="ECO:0000256" key="3">
    <source>
        <dbReference type="ARBA" id="ARBA00013194"/>
    </source>
</evidence>
<evidence type="ECO:0000256" key="8">
    <source>
        <dbReference type="SAM" id="SignalP"/>
    </source>
</evidence>
<proteinExistence type="inferred from homology"/>
<dbReference type="FunFam" id="3.10.50.40:FF:000045">
    <property type="entry name" value="Peptidyl-prolyl cis-trans isomerase"/>
    <property type="match status" value="1"/>
</dbReference>
<sequence>MRAIATAALVALLLLAATAAAGDMTKYYKRTGAKFLSTKEAEEGVYKLPSGMLFKILEKGTGATSPRVADPCEVHYEGTLPNGNVFDSSFKRGSPSSFAPNQVIKGWTEALQLMREGDKWEVYIPHELAYGARGAGGVIPGYAALTFKMQLLKVKSGGKPAAEADAAIQEKLGKAYADL</sequence>
<dbReference type="InterPro" id="IPR001179">
    <property type="entry name" value="PPIase_FKBP_dom"/>
</dbReference>
<dbReference type="PANTHER" id="PTHR43811:SF19">
    <property type="entry name" value="39 KDA FK506-BINDING NUCLEAR PROTEIN"/>
    <property type="match status" value="1"/>
</dbReference>
<protein>
    <recommendedName>
        <fullName evidence="3 7">peptidylprolyl isomerase</fullName>
        <ecNumber evidence="3 7">5.2.1.8</ecNumber>
    </recommendedName>
</protein>
<dbReference type="Pfam" id="PF00254">
    <property type="entry name" value="FKBP_C"/>
    <property type="match status" value="1"/>
</dbReference>
<feature type="domain" description="PPIase FKBP-type" evidence="9">
    <location>
        <begin position="69"/>
        <end position="155"/>
    </location>
</feature>
<evidence type="ECO:0000256" key="5">
    <source>
        <dbReference type="ARBA" id="ARBA00023110"/>
    </source>
</evidence>
<dbReference type="EMBL" id="HBGF01016793">
    <property type="protein sequence ID" value="CAD9108661.1"/>
    <property type="molecule type" value="Transcribed_RNA"/>
</dbReference>
<dbReference type="AlphaFoldDB" id="A0A7S1LN17"/>
<dbReference type="InterPro" id="IPR046357">
    <property type="entry name" value="PPIase_dom_sf"/>
</dbReference>
<evidence type="ECO:0000256" key="7">
    <source>
        <dbReference type="PROSITE-ProRule" id="PRU00277"/>
    </source>
</evidence>
<evidence type="ECO:0000256" key="4">
    <source>
        <dbReference type="ARBA" id="ARBA00022729"/>
    </source>
</evidence>
<gene>
    <name evidence="10" type="ORF">NDES1114_LOCUS11041</name>
</gene>
<keyword evidence="5 7" id="KW-0697">Rotamase</keyword>
<evidence type="ECO:0000256" key="6">
    <source>
        <dbReference type="ARBA" id="ARBA00023235"/>
    </source>
</evidence>
<feature type="signal peptide" evidence="8">
    <location>
        <begin position="1"/>
        <end position="21"/>
    </location>
</feature>
<evidence type="ECO:0000259" key="9">
    <source>
        <dbReference type="PROSITE" id="PS50059"/>
    </source>
</evidence>
<name>A0A7S1LN17_NEODS</name>
<dbReference type="EC" id="5.2.1.8" evidence="3 7"/>
<evidence type="ECO:0000256" key="1">
    <source>
        <dbReference type="ARBA" id="ARBA00000971"/>
    </source>
</evidence>
<comment type="similarity">
    <text evidence="2">Belongs to the FKBP-type PPIase family.</text>
</comment>
<comment type="catalytic activity">
    <reaction evidence="1 7">
        <text>[protein]-peptidylproline (omega=180) = [protein]-peptidylproline (omega=0)</text>
        <dbReference type="Rhea" id="RHEA:16237"/>
        <dbReference type="Rhea" id="RHEA-COMP:10747"/>
        <dbReference type="Rhea" id="RHEA-COMP:10748"/>
        <dbReference type="ChEBI" id="CHEBI:83833"/>
        <dbReference type="ChEBI" id="CHEBI:83834"/>
        <dbReference type="EC" id="5.2.1.8"/>
    </reaction>
</comment>
<dbReference type="GO" id="GO:0003755">
    <property type="term" value="F:peptidyl-prolyl cis-trans isomerase activity"/>
    <property type="evidence" value="ECO:0007669"/>
    <property type="project" value="UniProtKB-KW"/>
</dbReference>
<accession>A0A7S1LN17</accession>
<dbReference type="Gene3D" id="3.10.50.40">
    <property type="match status" value="1"/>
</dbReference>
<organism evidence="10">
    <name type="scientific">Neobodo designis</name>
    <name type="common">Flagellated protozoan</name>
    <name type="synonym">Bodo designis</name>
    <dbReference type="NCBI Taxonomy" id="312471"/>
    <lineage>
        <taxon>Eukaryota</taxon>
        <taxon>Discoba</taxon>
        <taxon>Euglenozoa</taxon>
        <taxon>Kinetoplastea</taxon>
        <taxon>Metakinetoplastina</taxon>
        <taxon>Neobodonida</taxon>
        <taxon>Neobodo</taxon>
    </lineage>
</organism>
<keyword evidence="4 8" id="KW-0732">Signal</keyword>
<dbReference type="SUPFAM" id="SSF54534">
    <property type="entry name" value="FKBP-like"/>
    <property type="match status" value="1"/>
</dbReference>
<reference evidence="10" key="1">
    <citation type="submission" date="2021-01" db="EMBL/GenBank/DDBJ databases">
        <authorList>
            <person name="Corre E."/>
            <person name="Pelletier E."/>
            <person name="Niang G."/>
            <person name="Scheremetjew M."/>
            <person name="Finn R."/>
            <person name="Kale V."/>
            <person name="Holt S."/>
            <person name="Cochrane G."/>
            <person name="Meng A."/>
            <person name="Brown T."/>
            <person name="Cohen L."/>
        </authorList>
    </citation>
    <scope>NUCLEOTIDE SEQUENCE</scope>
    <source>
        <strain evidence="10">CCAP 1951/1</strain>
    </source>
</reference>
<dbReference type="PROSITE" id="PS50059">
    <property type="entry name" value="FKBP_PPIASE"/>
    <property type="match status" value="1"/>
</dbReference>
<evidence type="ECO:0000256" key="2">
    <source>
        <dbReference type="ARBA" id="ARBA00006577"/>
    </source>
</evidence>
<evidence type="ECO:0000313" key="10">
    <source>
        <dbReference type="EMBL" id="CAD9108661.1"/>
    </source>
</evidence>
<dbReference type="PANTHER" id="PTHR43811">
    <property type="entry name" value="FKBP-TYPE PEPTIDYL-PROLYL CIS-TRANS ISOMERASE FKPA"/>
    <property type="match status" value="1"/>
</dbReference>